<name>A0ACC2JHW1_9PEZI</name>
<evidence type="ECO:0000313" key="1">
    <source>
        <dbReference type="EMBL" id="KAJ8127015.1"/>
    </source>
</evidence>
<protein>
    <submittedName>
        <fullName evidence="1">Uncharacterized protein</fullName>
    </submittedName>
</protein>
<dbReference type="EMBL" id="JAPUUL010001597">
    <property type="protein sequence ID" value="KAJ8127015.1"/>
    <property type="molecule type" value="Genomic_DNA"/>
</dbReference>
<sequence length="328" mass="36684">MKIAQFLVLSLTAHEAAANPLYHHGSESTTSSPSKRIVPHTHIQHEKRTTIQGGAWAKVERAKREALLPMRIGLKQLNLMDGHNLLMDISNPDSENYGKHLSAEEVVDLFAPLESSVQAVKDWLVEAGVKAHTISQSANKQWVQFDAPVDQVEDLLMTDYHVWEHKMTGTKDIGCEEYHVPKHISSHIDYITPGVKLMGNGGPQQKHAIVRDTDANSKASEPVDMRGLEGMMSERSHARSSSIKQTIDPKFKGPLRFAEPVRPEDIRSGNLSLAQGCDTYVTPDCLRQMYGIPKGTTKHAGNKMGIFQSLKQHYTQHDLDSFFWAFTE</sequence>
<evidence type="ECO:0000313" key="2">
    <source>
        <dbReference type="Proteomes" id="UP001153332"/>
    </source>
</evidence>
<keyword evidence="2" id="KW-1185">Reference proteome</keyword>
<organism evidence="1 2">
    <name type="scientific">Lasiodiplodia mahajangana</name>
    <dbReference type="NCBI Taxonomy" id="1108764"/>
    <lineage>
        <taxon>Eukaryota</taxon>
        <taxon>Fungi</taxon>
        <taxon>Dikarya</taxon>
        <taxon>Ascomycota</taxon>
        <taxon>Pezizomycotina</taxon>
        <taxon>Dothideomycetes</taxon>
        <taxon>Dothideomycetes incertae sedis</taxon>
        <taxon>Botryosphaeriales</taxon>
        <taxon>Botryosphaeriaceae</taxon>
        <taxon>Lasiodiplodia</taxon>
    </lineage>
</organism>
<reference evidence="1" key="1">
    <citation type="submission" date="2022-12" db="EMBL/GenBank/DDBJ databases">
        <title>Genome Sequence of Lasiodiplodia mahajangana.</title>
        <authorList>
            <person name="Buettner E."/>
        </authorList>
    </citation>
    <scope>NUCLEOTIDE SEQUENCE</scope>
    <source>
        <strain evidence="1">VT137</strain>
    </source>
</reference>
<comment type="caution">
    <text evidence="1">The sequence shown here is derived from an EMBL/GenBank/DDBJ whole genome shotgun (WGS) entry which is preliminary data.</text>
</comment>
<gene>
    <name evidence="1" type="ORF">O1611_g6625</name>
</gene>
<dbReference type="Proteomes" id="UP001153332">
    <property type="component" value="Unassembled WGS sequence"/>
</dbReference>
<proteinExistence type="predicted"/>
<accession>A0ACC2JHW1</accession>